<dbReference type="InterPro" id="IPR029061">
    <property type="entry name" value="THDP-binding"/>
</dbReference>
<feature type="active site" description="Proton donor" evidence="10">
    <location>
        <position position="461"/>
    </location>
</feature>
<dbReference type="GO" id="GO:0005634">
    <property type="term" value="C:nucleus"/>
    <property type="evidence" value="ECO:0007669"/>
    <property type="project" value="TreeGrafter"/>
</dbReference>
<proteinExistence type="inferred from homology"/>
<dbReference type="NCBIfam" id="TIGR00232">
    <property type="entry name" value="tktlase_bact"/>
    <property type="match status" value="1"/>
</dbReference>
<feature type="binding site" evidence="11">
    <location>
        <position position="303"/>
    </location>
    <ligand>
        <name>substrate</name>
    </ligand>
</feature>
<dbReference type="EC" id="2.2.1.1" evidence="4"/>
<evidence type="ECO:0000256" key="3">
    <source>
        <dbReference type="ARBA" id="ARBA00011738"/>
    </source>
</evidence>
<evidence type="ECO:0000256" key="13">
    <source>
        <dbReference type="PIRSR" id="PIRSR605478-4"/>
    </source>
</evidence>
<evidence type="ECO:0000256" key="5">
    <source>
        <dbReference type="ARBA" id="ARBA00022679"/>
    </source>
</evidence>
<dbReference type="InterPro" id="IPR005478">
    <property type="entry name" value="Transketolase_bac-like"/>
</dbReference>
<comment type="cofactor">
    <cofactor evidence="13">
        <name>Mg(2+)</name>
        <dbReference type="ChEBI" id="CHEBI:18420"/>
    </cofactor>
    <text evidence="13">Binds 1 Mg(2+) ion per subunit. Can also utilize other divalent metal cations, such as Ca(2+), Mn(2+) and Co(2+).</text>
</comment>
<feature type="binding site" evidence="11">
    <location>
        <position position="397"/>
    </location>
    <ligand>
        <name>substrate</name>
    </ligand>
</feature>
<evidence type="ECO:0000313" key="17">
    <source>
        <dbReference type="Proteomes" id="UP000799757"/>
    </source>
</evidence>
<dbReference type="InterPro" id="IPR033247">
    <property type="entry name" value="Transketolase_fam"/>
</dbReference>
<keyword evidence="8 12" id="KW-0786">Thiamine pyrophosphate</keyword>
<comment type="catalytic activity">
    <reaction evidence="9">
        <text>D-sedoheptulose 7-phosphate + D-glyceraldehyde 3-phosphate = aldehydo-D-ribose 5-phosphate + D-xylulose 5-phosphate</text>
        <dbReference type="Rhea" id="RHEA:10508"/>
        <dbReference type="ChEBI" id="CHEBI:57483"/>
        <dbReference type="ChEBI" id="CHEBI:57737"/>
        <dbReference type="ChEBI" id="CHEBI:58273"/>
        <dbReference type="ChEBI" id="CHEBI:59776"/>
        <dbReference type="EC" id="2.2.1.1"/>
    </reaction>
</comment>
<feature type="binding site" evidence="11">
    <location>
        <position position="521"/>
    </location>
    <ligand>
        <name>substrate</name>
    </ligand>
</feature>
<evidence type="ECO:0000256" key="9">
    <source>
        <dbReference type="ARBA" id="ARBA00049473"/>
    </source>
</evidence>
<dbReference type="InterPro" id="IPR055152">
    <property type="entry name" value="Transketolase-like_C_2"/>
</dbReference>
<dbReference type="OrthoDB" id="10267175at2759"/>
<dbReference type="Pfam" id="PF02779">
    <property type="entry name" value="Transket_pyr"/>
    <property type="match status" value="1"/>
</dbReference>
<dbReference type="Gene3D" id="3.40.50.920">
    <property type="match status" value="1"/>
</dbReference>
<feature type="binding site" evidence="11">
    <location>
        <position position="66"/>
    </location>
    <ligand>
        <name>substrate</name>
    </ligand>
</feature>
<keyword evidence="7 13" id="KW-0460">Magnesium</keyword>
<evidence type="ECO:0000256" key="11">
    <source>
        <dbReference type="PIRSR" id="PIRSR605478-2"/>
    </source>
</evidence>
<dbReference type="Proteomes" id="UP000799757">
    <property type="component" value="Unassembled WGS sequence"/>
</dbReference>
<feature type="binding site" evidence="12">
    <location>
        <position position="303"/>
    </location>
    <ligand>
        <name>thiamine diphosphate</name>
        <dbReference type="ChEBI" id="CHEBI:58937"/>
    </ligand>
</feature>
<feature type="binding site" evidence="11">
    <location>
        <position position="525"/>
    </location>
    <ligand>
        <name>substrate</name>
    </ligand>
</feature>
<gene>
    <name evidence="16" type="ORF">K505DRAFT_264119</name>
</gene>
<evidence type="ECO:0000256" key="2">
    <source>
        <dbReference type="ARBA" id="ARBA00007131"/>
    </source>
</evidence>
<keyword evidence="6 13" id="KW-0479">Metal-binding</keyword>
<dbReference type="CDD" id="cd07033">
    <property type="entry name" value="TPP_PYR_DXS_TK_like"/>
    <property type="match status" value="1"/>
</dbReference>
<feature type="binding site" evidence="12">
    <location>
        <begin position="156"/>
        <end position="158"/>
    </location>
    <ligand>
        <name>thiamine diphosphate</name>
        <dbReference type="ChEBI" id="CHEBI:58937"/>
    </ligand>
</feature>
<comment type="cofactor">
    <cofactor evidence="1">
        <name>Co(2+)</name>
        <dbReference type="ChEBI" id="CHEBI:48828"/>
    </cofactor>
</comment>
<evidence type="ECO:0000256" key="6">
    <source>
        <dbReference type="ARBA" id="ARBA00022723"/>
    </source>
</evidence>
<dbReference type="AlphaFoldDB" id="A0A6A6XUL7"/>
<comment type="subunit">
    <text evidence="3">Homodimer.</text>
</comment>
<dbReference type="GO" id="GO:0004802">
    <property type="term" value="F:transketolase activity"/>
    <property type="evidence" value="ECO:0007669"/>
    <property type="project" value="UniProtKB-EC"/>
</dbReference>
<feature type="domain" description="Transketolase-like pyrimidine-binding" evidence="15">
    <location>
        <begin position="394"/>
        <end position="577"/>
    </location>
</feature>
<feature type="site" description="Important for catalytic activity" evidence="14">
    <location>
        <position position="66"/>
    </location>
</feature>
<feature type="site" description="Important for catalytic activity" evidence="14">
    <location>
        <position position="303"/>
    </location>
</feature>
<evidence type="ECO:0000256" key="4">
    <source>
        <dbReference type="ARBA" id="ARBA00013152"/>
    </source>
</evidence>
<feature type="binding site" evidence="11">
    <location>
        <position position="513"/>
    </location>
    <ligand>
        <name>substrate</name>
    </ligand>
</feature>
<feature type="binding site" evidence="11">
    <location>
        <position position="572"/>
    </location>
    <ligand>
        <name>substrate</name>
    </ligand>
</feature>
<dbReference type="Pfam" id="PF00456">
    <property type="entry name" value="Transketolase_N"/>
    <property type="match status" value="1"/>
</dbReference>
<dbReference type="Pfam" id="PF22613">
    <property type="entry name" value="Transketolase_C_1"/>
    <property type="match status" value="1"/>
</dbReference>
<dbReference type="InterPro" id="IPR049557">
    <property type="entry name" value="Transketolase_CS"/>
</dbReference>
<feature type="binding site" evidence="11">
    <location>
        <position position="424"/>
    </location>
    <ligand>
        <name>substrate</name>
    </ligand>
</feature>
<dbReference type="GO" id="GO:0006098">
    <property type="term" value="P:pentose-phosphate shunt"/>
    <property type="evidence" value="ECO:0007669"/>
    <property type="project" value="TreeGrafter"/>
</dbReference>
<dbReference type="SUPFAM" id="SSF52922">
    <property type="entry name" value="TK C-terminal domain-like"/>
    <property type="match status" value="1"/>
</dbReference>
<dbReference type="FunFam" id="3.40.50.920:FF:000012">
    <property type="entry name" value="Transketolase, variant 1"/>
    <property type="match status" value="1"/>
</dbReference>
<evidence type="ECO:0000256" key="14">
    <source>
        <dbReference type="PIRSR" id="PIRSR605478-5"/>
    </source>
</evidence>
<feature type="binding site" evidence="12">
    <location>
        <position position="106"/>
    </location>
    <ligand>
        <name>thiamine diphosphate</name>
        <dbReference type="ChEBI" id="CHEBI:58937"/>
    </ligand>
</feature>
<dbReference type="SMART" id="SM00861">
    <property type="entry name" value="Transket_pyr"/>
    <property type="match status" value="1"/>
</dbReference>
<comment type="similarity">
    <text evidence="2">Belongs to the transketolase family.</text>
</comment>
<evidence type="ECO:0000256" key="8">
    <source>
        <dbReference type="ARBA" id="ARBA00023052"/>
    </source>
</evidence>
<feature type="binding site" evidence="12">
    <location>
        <position position="227"/>
    </location>
    <ligand>
        <name>thiamine diphosphate</name>
        <dbReference type="ChEBI" id="CHEBI:58937"/>
    </ligand>
</feature>
<dbReference type="PROSITE" id="PS00801">
    <property type="entry name" value="TRANSKETOLASE_1"/>
    <property type="match status" value="1"/>
</dbReference>
<dbReference type="CDD" id="cd02012">
    <property type="entry name" value="TPP_TK"/>
    <property type="match status" value="1"/>
</dbReference>
<dbReference type="InterPro" id="IPR009014">
    <property type="entry name" value="Transketo_C/PFOR_II"/>
</dbReference>
<feature type="binding site" evidence="12">
    <location>
        <position position="489"/>
    </location>
    <ligand>
        <name>thiamine diphosphate</name>
        <dbReference type="ChEBI" id="CHEBI:58937"/>
    </ligand>
</feature>
<evidence type="ECO:0000259" key="15">
    <source>
        <dbReference type="SMART" id="SM00861"/>
    </source>
</evidence>
<dbReference type="InterPro" id="IPR005475">
    <property type="entry name" value="Transketolase-like_Pyr-bd"/>
</dbReference>
<evidence type="ECO:0000256" key="10">
    <source>
        <dbReference type="PIRSR" id="PIRSR605478-1"/>
    </source>
</evidence>
<dbReference type="EMBL" id="MU001750">
    <property type="protein sequence ID" value="KAF2800261.1"/>
    <property type="molecule type" value="Genomic_DNA"/>
</dbReference>
<dbReference type="Gene3D" id="3.40.50.970">
    <property type="match status" value="2"/>
</dbReference>
<evidence type="ECO:0000256" key="7">
    <source>
        <dbReference type="ARBA" id="ARBA00022842"/>
    </source>
</evidence>
<dbReference type="FunFam" id="3.40.50.970:FF:000003">
    <property type="entry name" value="Transketolase"/>
    <property type="match status" value="1"/>
</dbReference>
<organism evidence="16 17">
    <name type="scientific">Melanomma pulvis-pyrius CBS 109.77</name>
    <dbReference type="NCBI Taxonomy" id="1314802"/>
    <lineage>
        <taxon>Eukaryota</taxon>
        <taxon>Fungi</taxon>
        <taxon>Dikarya</taxon>
        <taxon>Ascomycota</taxon>
        <taxon>Pezizomycotina</taxon>
        <taxon>Dothideomycetes</taxon>
        <taxon>Pleosporomycetidae</taxon>
        <taxon>Pleosporales</taxon>
        <taxon>Melanommataceae</taxon>
        <taxon>Melanomma</taxon>
    </lineage>
</organism>
<evidence type="ECO:0000256" key="12">
    <source>
        <dbReference type="PIRSR" id="PIRSR605478-3"/>
    </source>
</evidence>
<accession>A0A6A6XUL7</accession>
<reference evidence="16" key="1">
    <citation type="journal article" date="2020" name="Stud. Mycol.">
        <title>101 Dothideomycetes genomes: a test case for predicting lifestyles and emergence of pathogens.</title>
        <authorList>
            <person name="Haridas S."/>
            <person name="Albert R."/>
            <person name="Binder M."/>
            <person name="Bloem J."/>
            <person name="Labutti K."/>
            <person name="Salamov A."/>
            <person name="Andreopoulos B."/>
            <person name="Baker S."/>
            <person name="Barry K."/>
            <person name="Bills G."/>
            <person name="Bluhm B."/>
            <person name="Cannon C."/>
            <person name="Castanera R."/>
            <person name="Culley D."/>
            <person name="Daum C."/>
            <person name="Ezra D."/>
            <person name="Gonzalez J."/>
            <person name="Henrissat B."/>
            <person name="Kuo A."/>
            <person name="Liang C."/>
            <person name="Lipzen A."/>
            <person name="Lutzoni F."/>
            <person name="Magnuson J."/>
            <person name="Mondo S."/>
            <person name="Nolan M."/>
            <person name="Ohm R."/>
            <person name="Pangilinan J."/>
            <person name="Park H.-J."/>
            <person name="Ramirez L."/>
            <person name="Alfaro M."/>
            <person name="Sun H."/>
            <person name="Tritt A."/>
            <person name="Yoshinaga Y."/>
            <person name="Zwiers L.-H."/>
            <person name="Turgeon B."/>
            <person name="Goodwin S."/>
            <person name="Spatafora J."/>
            <person name="Crous P."/>
            <person name="Grigoriev I."/>
        </authorList>
    </citation>
    <scope>NUCLEOTIDE SEQUENCE</scope>
    <source>
        <strain evidence="16">CBS 109.77</strain>
    </source>
</reference>
<evidence type="ECO:0000313" key="16">
    <source>
        <dbReference type="EMBL" id="KAF2800261.1"/>
    </source>
</evidence>
<feature type="binding site" evidence="13">
    <location>
        <position position="229"/>
    </location>
    <ligand>
        <name>Mg(2+)</name>
        <dbReference type="ChEBI" id="CHEBI:18420"/>
    </ligand>
</feature>
<dbReference type="FunFam" id="3.40.50.970:FF:000004">
    <property type="entry name" value="Transketolase"/>
    <property type="match status" value="1"/>
</dbReference>
<comment type="cofactor">
    <cofactor evidence="12">
        <name>thiamine diphosphate</name>
        <dbReference type="ChEBI" id="CHEBI:58937"/>
    </cofactor>
    <text evidence="12">Binds 1 thiamine pyrophosphate per subunit. During the reaction, the substrate forms a covalent intermediate with the cofactor.</text>
</comment>
<keyword evidence="17" id="KW-1185">Reference proteome</keyword>
<evidence type="ECO:0000256" key="1">
    <source>
        <dbReference type="ARBA" id="ARBA00001941"/>
    </source>
</evidence>
<sequence length="726" mass="80067">MTVALNEPQTNGRSETEYGKNVVNGLKKEEEIEKSSVQKLSPEQDHVLKTFRLLIADLCGQFNGGHPGGAIGMAAIGVALWKYVMRYAPHTPDYFNRDRFVLSNGHTCLFQYTFLHLTGYKAMTFDQLKSYHSDRVDALCPGHPEIEHEGIEVTTGPLGQGIANAVGLAIATKNLQATYNKPDFDIVSNHTWCMIGDACLQEGVGLEAISFAGHLKLSNLTVIYDNNQITCDGSVDLTNTEDVNAKMRACGWEVIDIEDGCFDIEGIVQALNKARESTDKPTFINVRTIIGIGSAVAGNAVAHGAAFAKDDVKNMKELYSFKPEESFFVSDAVREFFSDIPPRGEELVKSWEKKVQEYEAQYPELGTEFRRRMEGRLPENWKDLIPSTFPNKPTATRASSGLVFNPLAQEINNFMVGTADLSPSVNMIWKGKVDFQNPDLKTTCGIVGNYSGRYIHYGIREHAMAAISNGLAAFAPGTFVPTTSSFFMFYLYAAPAVRMGALQQLQVIHAATHDSIGMGEDGPTHQPIELAALYRAMPNILYIRPGDSEETAGAWITAIEAKKTPSIISTSRHTLPQLTGTRRDGVAKGAYVLQEVEDADVTLIGVGAELCFAVDVAEQLQAKGVKARVVSFPCQRLFEAQPLEYKRDTLRRHRGIPAVVIEPYAPNGWERYADAAICLTRFGHSLPGKAAYKYFGFEVGPMTVKVGEYLEKIKADSILRREFVEL</sequence>
<dbReference type="GO" id="GO:0046872">
    <property type="term" value="F:metal ion binding"/>
    <property type="evidence" value="ECO:0007669"/>
    <property type="project" value="UniProtKB-KW"/>
</dbReference>
<dbReference type="GO" id="GO:0005829">
    <property type="term" value="C:cytosol"/>
    <property type="evidence" value="ECO:0007669"/>
    <property type="project" value="TreeGrafter"/>
</dbReference>
<name>A0A6A6XUL7_9PLEO</name>
<dbReference type="SUPFAM" id="SSF52518">
    <property type="entry name" value="Thiamin diphosphate-binding fold (THDP-binding)"/>
    <property type="match status" value="2"/>
</dbReference>
<dbReference type="PANTHER" id="PTHR43522">
    <property type="entry name" value="TRANSKETOLASE"/>
    <property type="match status" value="1"/>
</dbReference>
<keyword evidence="5" id="KW-0808">Transferase</keyword>
<dbReference type="InterPro" id="IPR020826">
    <property type="entry name" value="Transketolase_BS"/>
</dbReference>
<protein>
    <recommendedName>
        <fullName evidence="4">transketolase</fullName>
        <ecNumber evidence="4">2.2.1.1</ecNumber>
    </recommendedName>
</protein>
<dbReference type="PROSITE" id="PS00802">
    <property type="entry name" value="TRANSKETOLASE_2"/>
    <property type="match status" value="1"/>
</dbReference>
<feature type="binding site" evidence="13">
    <location>
        <position position="227"/>
    </location>
    <ligand>
        <name>Mg(2+)</name>
        <dbReference type="ChEBI" id="CHEBI:18420"/>
    </ligand>
</feature>
<feature type="binding site" evidence="13">
    <location>
        <position position="197"/>
    </location>
    <ligand>
        <name>Mg(2+)</name>
        <dbReference type="ChEBI" id="CHEBI:18420"/>
    </ligand>
</feature>
<dbReference type="PANTHER" id="PTHR43522:SF6">
    <property type="entry name" value="TRANSKETOLASE-LIKE PYRIMIDINE-BINDING DOMAIN-CONTAINING PROTEIN-RELATED"/>
    <property type="match status" value="1"/>
</dbReference>
<dbReference type="InterPro" id="IPR005474">
    <property type="entry name" value="Transketolase_N"/>
</dbReference>